<name>A0A1Y1X090_9FUNG</name>
<dbReference type="InterPro" id="IPR027786">
    <property type="entry name" value="Nse4/EID"/>
</dbReference>
<dbReference type="Pfam" id="PF08743">
    <property type="entry name" value="Nse4_C"/>
    <property type="match status" value="1"/>
</dbReference>
<dbReference type="InParanoid" id="A0A1Y1X090"/>
<evidence type="ECO:0000259" key="10">
    <source>
        <dbReference type="Pfam" id="PF15412"/>
    </source>
</evidence>
<organism evidence="11 12">
    <name type="scientific">Basidiobolus meristosporus CBS 931.73</name>
    <dbReference type="NCBI Taxonomy" id="1314790"/>
    <lineage>
        <taxon>Eukaryota</taxon>
        <taxon>Fungi</taxon>
        <taxon>Fungi incertae sedis</taxon>
        <taxon>Zoopagomycota</taxon>
        <taxon>Entomophthoromycotina</taxon>
        <taxon>Basidiobolomycetes</taxon>
        <taxon>Basidiobolales</taxon>
        <taxon>Basidiobolaceae</taxon>
        <taxon>Basidiobolus</taxon>
    </lineage>
</organism>
<comment type="caution">
    <text evidence="11">The sequence shown here is derived from an EMBL/GenBank/DDBJ whole genome shotgun (WGS) entry which is preliminary data.</text>
</comment>
<proteinExistence type="inferred from homology"/>
<dbReference type="STRING" id="1314790.A0A1Y1X090"/>
<gene>
    <name evidence="11" type="ORF">K493DRAFT_271211</name>
</gene>
<dbReference type="EMBL" id="MCFE01000807">
    <property type="protein sequence ID" value="ORX78856.1"/>
    <property type="molecule type" value="Genomic_DNA"/>
</dbReference>
<dbReference type="GO" id="GO:0006310">
    <property type="term" value="P:DNA recombination"/>
    <property type="evidence" value="ECO:0007669"/>
    <property type="project" value="UniProtKB-UniRule"/>
</dbReference>
<dbReference type="InterPro" id="IPR014854">
    <property type="entry name" value="Nse4_C"/>
</dbReference>
<dbReference type="AlphaFoldDB" id="A0A1Y1X090"/>
<comment type="function">
    <text evidence="7">Component of the SMC5-SMC6 complex, that promotes sister chromatid alignment after DNA damage and facilitates double-stranded DNA breaks (DSBs) repair via homologous recombination between sister chromatids.</text>
</comment>
<evidence type="ECO:0000313" key="12">
    <source>
        <dbReference type="Proteomes" id="UP000193498"/>
    </source>
</evidence>
<dbReference type="InterPro" id="IPR029225">
    <property type="entry name" value="Nse4_Nse3-bd"/>
</dbReference>
<evidence type="ECO:0000256" key="3">
    <source>
        <dbReference type="ARBA" id="ARBA00022763"/>
    </source>
</evidence>
<evidence type="ECO:0000256" key="6">
    <source>
        <dbReference type="ARBA" id="ARBA00023242"/>
    </source>
</evidence>
<evidence type="ECO:0000256" key="2">
    <source>
        <dbReference type="ARBA" id="ARBA00008997"/>
    </source>
</evidence>
<evidence type="ECO:0000259" key="9">
    <source>
        <dbReference type="Pfam" id="PF08743"/>
    </source>
</evidence>
<comment type="subcellular location">
    <subcellularLocation>
        <location evidence="1 7">Nucleus</location>
    </subcellularLocation>
</comment>
<reference evidence="11 12" key="1">
    <citation type="submission" date="2016-07" db="EMBL/GenBank/DDBJ databases">
        <title>Pervasive Adenine N6-methylation of Active Genes in Fungi.</title>
        <authorList>
            <consortium name="DOE Joint Genome Institute"/>
            <person name="Mondo S.J."/>
            <person name="Dannebaum R.O."/>
            <person name="Kuo R.C."/>
            <person name="Labutti K."/>
            <person name="Haridas S."/>
            <person name="Kuo A."/>
            <person name="Salamov A."/>
            <person name="Ahrendt S.R."/>
            <person name="Lipzen A."/>
            <person name="Sullivan W."/>
            <person name="Andreopoulos W.B."/>
            <person name="Clum A."/>
            <person name="Lindquist E."/>
            <person name="Daum C."/>
            <person name="Ramamoorthy G.K."/>
            <person name="Gryganskyi A."/>
            <person name="Culley D."/>
            <person name="Magnuson J.K."/>
            <person name="James T.Y."/>
            <person name="O'Malley M.A."/>
            <person name="Stajich J.E."/>
            <person name="Spatafora J.W."/>
            <person name="Visel A."/>
            <person name="Grigoriev I.V."/>
        </authorList>
    </citation>
    <scope>NUCLEOTIDE SEQUENCE [LARGE SCALE GENOMIC DNA]</scope>
    <source>
        <strain evidence="11 12">CBS 931.73</strain>
    </source>
</reference>
<keyword evidence="4 7" id="KW-0233">DNA recombination</keyword>
<feature type="region of interest" description="Disordered" evidence="8">
    <location>
        <begin position="1"/>
        <end position="23"/>
    </location>
</feature>
<keyword evidence="5 7" id="KW-0234">DNA repair</keyword>
<comment type="subunit">
    <text evidence="7">Component of the SMC5-SMC6 complex.</text>
</comment>
<sequence>MSQPDISQNDLSQSQASQMLSASQNGISEELQALLGEKLATVSNKEAYDPSQEKSEKRWLRKQYRDLIVNTEENKKDLLNSDCDGLIDNIAKANELFKKVKNPYEATLDARLLVLSADIGTQKARRMKIDSHAFDTSEYIAKLVTIMGGRQGLEDDEGRSVLNWDAVGEIATNYTARAPSMDYILGPLATEQKTRQISKQRARLEKDKAFLTKPQELKEGDIEKQENETTKNVQAIASLLEHHGPINYFDFIINPESFSQTVENIFYLSFLIRDGKAYIDDESGQPILEACMPPTQEDYAQGLVKKQLIIELDLPTWQVIIDTYNIRKSVIPTRRKKTNNVTGKWYG</sequence>
<comment type="similarity">
    <text evidence="2 7">Belongs to the NSE4 family.</text>
</comment>
<feature type="compositionally biased region" description="Polar residues" evidence="8">
    <location>
        <begin position="1"/>
        <end position="10"/>
    </location>
</feature>
<dbReference type="GO" id="GO:0006281">
    <property type="term" value="P:DNA repair"/>
    <property type="evidence" value="ECO:0007669"/>
    <property type="project" value="UniProtKB-UniRule"/>
</dbReference>
<accession>A0A1Y1X090</accession>
<evidence type="ECO:0000256" key="7">
    <source>
        <dbReference type="RuleBase" id="RU365071"/>
    </source>
</evidence>
<evidence type="ECO:0000256" key="8">
    <source>
        <dbReference type="SAM" id="MobiDB-lite"/>
    </source>
</evidence>
<keyword evidence="12" id="KW-1185">Reference proteome</keyword>
<dbReference type="FunCoup" id="A0A1Y1X090">
    <property type="interactions" value="332"/>
</dbReference>
<dbReference type="PANTHER" id="PTHR16140:SF0">
    <property type="entry name" value="NON-STRUCTURAL MAINTENANCE OF CHROMOSOMES ELEMENT 4"/>
    <property type="match status" value="1"/>
</dbReference>
<feature type="domain" description="Nse4/EID protein Nse3/MAGE-binding" evidence="10">
    <location>
        <begin position="109"/>
        <end position="157"/>
    </location>
</feature>
<keyword evidence="3 7" id="KW-0227">DNA damage</keyword>
<protein>
    <recommendedName>
        <fullName evidence="7">Non-structural maintenance of chromosomes element 4</fullName>
    </recommendedName>
</protein>
<dbReference type="Proteomes" id="UP000193498">
    <property type="component" value="Unassembled WGS sequence"/>
</dbReference>
<feature type="domain" description="Non-structural maintenance of chromosome element 4 C-terminal" evidence="9">
    <location>
        <begin position="245"/>
        <end position="331"/>
    </location>
</feature>
<feature type="compositionally biased region" description="Low complexity" evidence="8">
    <location>
        <begin position="11"/>
        <end position="23"/>
    </location>
</feature>
<dbReference type="Pfam" id="PF15412">
    <property type="entry name" value="Nse4-Nse3_bdg"/>
    <property type="match status" value="1"/>
</dbReference>
<evidence type="ECO:0000256" key="5">
    <source>
        <dbReference type="ARBA" id="ARBA00023204"/>
    </source>
</evidence>
<dbReference type="OrthoDB" id="361242at2759"/>
<evidence type="ECO:0000256" key="1">
    <source>
        <dbReference type="ARBA" id="ARBA00004123"/>
    </source>
</evidence>
<evidence type="ECO:0000256" key="4">
    <source>
        <dbReference type="ARBA" id="ARBA00023172"/>
    </source>
</evidence>
<dbReference type="GO" id="GO:0005634">
    <property type="term" value="C:nucleus"/>
    <property type="evidence" value="ECO:0007669"/>
    <property type="project" value="UniProtKB-SubCell"/>
</dbReference>
<dbReference type="GO" id="GO:0030915">
    <property type="term" value="C:Smc5-Smc6 complex"/>
    <property type="evidence" value="ECO:0007669"/>
    <property type="project" value="UniProtKB-UniRule"/>
</dbReference>
<dbReference type="PANTHER" id="PTHR16140">
    <property type="entry name" value="NON-STRUCTURAL MAINTENANCE OF CHROMOSOMES ELEMENT 4"/>
    <property type="match status" value="1"/>
</dbReference>
<evidence type="ECO:0000313" key="11">
    <source>
        <dbReference type="EMBL" id="ORX78856.1"/>
    </source>
</evidence>
<keyword evidence="6 7" id="KW-0539">Nucleus</keyword>